<evidence type="ECO:0000313" key="2">
    <source>
        <dbReference type="EMBL" id="PIR07265.1"/>
    </source>
</evidence>
<organism evidence="2 3">
    <name type="scientific">Candidatus Komeilibacteria bacterium CG11_big_fil_rev_8_21_14_0_20_36_20</name>
    <dbReference type="NCBI Taxonomy" id="1974477"/>
    <lineage>
        <taxon>Bacteria</taxon>
        <taxon>Candidatus Komeiliibacteriota</taxon>
    </lineage>
</organism>
<keyword evidence="1" id="KW-1133">Transmembrane helix</keyword>
<dbReference type="EMBL" id="PCWQ01000005">
    <property type="protein sequence ID" value="PIR07265.1"/>
    <property type="molecule type" value="Genomic_DNA"/>
</dbReference>
<accession>A0A2H0NGI5</accession>
<protein>
    <submittedName>
        <fullName evidence="2">Uncharacterized protein</fullName>
    </submittedName>
</protein>
<comment type="caution">
    <text evidence="2">The sequence shown here is derived from an EMBL/GenBank/DDBJ whole genome shotgun (WGS) entry which is preliminary data.</text>
</comment>
<sequence>MEKNQNNHLQWLMAIVIISGVILGGNLFVSYNWSMAGVHHHDDNDQMAMSMAESRLAFINHRNNIVGNLITQEKYACCLAKPCTYCIEKTPGHGEGAACRCLDDVMNGRHPCGECIGEILEGHGNKYIAKYFATAIAEEVGIDHLKAIKEIIAEKYNISLDEQIYIR</sequence>
<keyword evidence="1" id="KW-0472">Membrane</keyword>
<dbReference type="AlphaFoldDB" id="A0A2H0NGI5"/>
<keyword evidence="1" id="KW-0812">Transmembrane</keyword>
<reference evidence="2 3" key="1">
    <citation type="submission" date="2017-09" db="EMBL/GenBank/DDBJ databases">
        <title>Depth-based differentiation of microbial function through sediment-hosted aquifers and enrichment of novel symbionts in the deep terrestrial subsurface.</title>
        <authorList>
            <person name="Probst A.J."/>
            <person name="Ladd B."/>
            <person name="Jarett J.K."/>
            <person name="Geller-Mcgrath D.E."/>
            <person name="Sieber C.M."/>
            <person name="Emerson J.B."/>
            <person name="Anantharaman K."/>
            <person name="Thomas B.C."/>
            <person name="Malmstrom R."/>
            <person name="Stieglmeier M."/>
            <person name="Klingl A."/>
            <person name="Woyke T."/>
            <person name="Ryan C.M."/>
            <person name="Banfield J.F."/>
        </authorList>
    </citation>
    <scope>NUCLEOTIDE SEQUENCE [LARGE SCALE GENOMIC DNA]</scope>
    <source>
        <strain evidence="2">CG11_big_fil_rev_8_21_14_0_20_36_20</strain>
    </source>
</reference>
<name>A0A2H0NGI5_9BACT</name>
<dbReference type="Proteomes" id="UP000230564">
    <property type="component" value="Unassembled WGS sequence"/>
</dbReference>
<evidence type="ECO:0000313" key="3">
    <source>
        <dbReference type="Proteomes" id="UP000230564"/>
    </source>
</evidence>
<gene>
    <name evidence="2" type="ORF">COV55_00355</name>
</gene>
<evidence type="ECO:0000256" key="1">
    <source>
        <dbReference type="SAM" id="Phobius"/>
    </source>
</evidence>
<proteinExistence type="predicted"/>
<feature type="transmembrane region" description="Helical" evidence="1">
    <location>
        <begin position="12"/>
        <end position="33"/>
    </location>
</feature>